<evidence type="ECO:0008006" key="3">
    <source>
        <dbReference type="Google" id="ProtNLM"/>
    </source>
</evidence>
<sequence length="283" mass="30334">MTNSNDELNLDDVDLAELDGAEAPDAADKSVVIKQVDEIRDFVGGLSMDDIKSGDWFARLLKVSLAQYSEQVTAEWFREKYPHLPADAIVDARIKLAAKYAGIEGGLSAAAYTGAVAATIGSLGGASPLTAPAAVGSFVVDLAYTTRLQLRLAHDIAVLYGVPIDVNDSEDLWKLIRIALLIKSGEAGRGAVSKGVPVVLRPVIKKIFSGSTLTAVKSLPVVGKHLLQRNIIKFSIPRRDGSPFHRDQLLDDEVSRRLCALVLPNAGPDHGNRRKDDGQDTAS</sequence>
<keyword evidence="2" id="KW-1185">Reference proteome</keyword>
<evidence type="ECO:0000313" key="2">
    <source>
        <dbReference type="Proteomes" id="UP000323565"/>
    </source>
</evidence>
<gene>
    <name evidence="1" type="ORF">FV141_03545</name>
</gene>
<reference evidence="1 2" key="1">
    <citation type="submission" date="2019-08" db="EMBL/GenBank/DDBJ databases">
        <title>Dermacoccus abyssi strain HZAU 226, whole genome Nanopore sequencing project.</title>
        <authorList>
            <person name="Guo A."/>
            <person name="Zhang X."/>
            <person name="Ruan Y."/>
            <person name="Liu W."/>
            <person name="Chen Q."/>
            <person name="Gu L."/>
        </authorList>
    </citation>
    <scope>NUCLEOTIDE SEQUENCE [LARGE SCALE GENOMIC DNA]</scope>
    <source>
        <strain evidence="1 2">HZAU 226</strain>
    </source>
</reference>
<protein>
    <recommendedName>
        <fullName evidence="3">EcsC family protein</fullName>
    </recommendedName>
</protein>
<organism evidence="1 2">
    <name type="scientific">Dermacoccus abyssi</name>
    <dbReference type="NCBI Taxonomy" id="322596"/>
    <lineage>
        <taxon>Bacteria</taxon>
        <taxon>Bacillati</taxon>
        <taxon>Actinomycetota</taxon>
        <taxon>Actinomycetes</taxon>
        <taxon>Micrococcales</taxon>
        <taxon>Dermacoccaceae</taxon>
        <taxon>Dermacoccus</taxon>
    </lineage>
</organism>
<evidence type="ECO:0000313" key="1">
    <source>
        <dbReference type="EMBL" id="QEH92711.1"/>
    </source>
</evidence>
<name>A0ABX5Z711_9MICO</name>
<proteinExistence type="predicted"/>
<dbReference type="EMBL" id="CP043031">
    <property type="protein sequence ID" value="QEH92711.1"/>
    <property type="molecule type" value="Genomic_DNA"/>
</dbReference>
<accession>A0ABX5Z711</accession>
<dbReference type="Proteomes" id="UP000323565">
    <property type="component" value="Chromosome"/>
</dbReference>